<dbReference type="PANTHER" id="PTHR45138:SF9">
    <property type="entry name" value="DIGUANYLATE CYCLASE DGCM-RELATED"/>
    <property type="match status" value="1"/>
</dbReference>
<name>A0A2P7QY81_9SPHN</name>
<dbReference type="EMBL" id="PXYI01000001">
    <property type="protein sequence ID" value="PSJ42924.1"/>
    <property type="molecule type" value="Genomic_DNA"/>
</dbReference>
<sequence length="565" mass="61252">MTGEKADSFRGASAGGPGDDVERPNRAYLWPIVAIVVILVVMVTSAVAGFVYIERERSHAGAIVTELEQIRNYRYGVTNQMESARGYATTGNTALLKTFFGASDMVSENVQALRRLAAKSPGRSQADPLRIARQLDGLWLRSIGLARRGARVEADALLNSPEAVEALARIRSQLGRYETEARERHAEHDRRLGFAWHLVIGIQIVGGCLSIAGLAASYRHVSRDARRRRQAMRQAEILFHMADVLQSASGQEDANAVLGATARRLLPHLSGALYLFSSARDRLVLSTAWNEHDDDIAPPNILASECWAVKRGKVQANSRSGDALRCEHHLSDGAAIEVPMVARGEVHGLIRFSANGPAQEQELAEAATLISALTDAVSLALSNIALRDKLRSQALKDPLTGLYNRRYMEDSLQRFVSLSQRSGTPASVVLIDLDHFKKLNDEHGHLIGDTILRAVADTVSGTLRESDIACRYGGEELLIILPDCALADAVYKAEVIRARVETLSNVHGVRVTASLGVASSPENSNTVQDLILQADTALYEAKRGGRNCVQAAAARPNSLELSVAA</sequence>
<dbReference type="SUPFAM" id="SSF55781">
    <property type="entry name" value="GAF domain-like"/>
    <property type="match status" value="1"/>
</dbReference>
<dbReference type="Proteomes" id="UP000241167">
    <property type="component" value="Unassembled WGS sequence"/>
</dbReference>
<keyword evidence="3" id="KW-0472">Membrane</keyword>
<comment type="caution">
    <text evidence="5">The sequence shown here is derived from an EMBL/GenBank/DDBJ whole genome shotgun (WGS) entry which is preliminary data.</text>
</comment>
<dbReference type="PANTHER" id="PTHR45138">
    <property type="entry name" value="REGULATORY COMPONENTS OF SENSORY TRANSDUCTION SYSTEM"/>
    <property type="match status" value="1"/>
</dbReference>
<dbReference type="InterPro" id="IPR043128">
    <property type="entry name" value="Rev_trsase/Diguanyl_cyclase"/>
</dbReference>
<dbReference type="RefSeq" id="WP_106510941.1">
    <property type="nucleotide sequence ID" value="NZ_PXYI01000001.1"/>
</dbReference>
<dbReference type="InterPro" id="IPR000160">
    <property type="entry name" value="GGDEF_dom"/>
</dbReference>
<dbReference type="Pfam" id="PF05227">
    <property type="entry name" value="CHASE3"/>
    <property type="match status" value="1"/>
</dbReference>
<dbReference type="InterPro" id="IPR007891">
    <property type="entry name" value="CHASE3"/>
</dbReference>
<comment type="catalytic activity">
    <reaction evidence="2">
        <text>2 GTP = 3',3'-c-di-GMP + 2 diphosphate</text>
        <dbReference type="Rhea" id="RHEA:24898"/>
        <dbReference type="ChEBI" id="CHEBI:33019"/>
        <dbReference type="ChEBI" id="CHEBI:37565"/>
        <dbReference type="ChEBI" id="CHEBI:58805"/>
        <dbReference type="EC" id="2.7.7.65"/>
    </reaction>
</comment>
<evidence type="ECO:0000256" key="3">
    <source>
        <dbReference type="SAM" id="Phobius"/>
    </source>
</evidence>
<feature type="transmembrane region" description="Helical" evidence="3">
    <location>
        <begin position="194"/>
        <end position="218"/>
    </location>
</feature>
<dbReference type="InterPro" id="IPR029016">
    <property type="entry name" value="GAF-like_dom_sf"/>
</dbReference>
<gene>
    <name evidence="5" type="ORF">C7I55_00450</name>
</gene>
<dbReference type="Gene3D" id="3.30.450.40">
    <property type="match status" value="1"/>
</dbReference>
<protein>
    <recommendedName>
        <fullName evidence="1">diguanylate cyclase</fullName>
        <ecNumber evidence="1">2.7.7.65</ecNumber>
    </recommendedName>
</protein>
<dbReference type="Pfam" id="PF00990">
    <property type="entry name" value="GGDEF"/>
    <property type="match status" value="1"/>
</dbReference>
<dbReference type="CDD" id="cd01949">
    <property type="entry name" value="GGDEF"/>
    <property type="match status" value="1"/>
</dbReference>
<dbReference type="EC" id="2.7.7.65" evidence="1"/>
<reference evidence="5 6" key="1">
    <citation type="submission" date="2018-03" db="EMBL/GenBank/DDBJ databases">
        <title>The draft genome of Sphingosinicella sp. GL-C-18.</title>
        <authorList>
            <person name="Liu L."/>
            <person name="Li L."/>
            <person name="Liang L."/>
            <person name="Zhang X."/>
            <person name="Wang T."/>
        </authorList>
    </citation>
    <scope>NUCLEOTIDE SEQUENCE [LARGE SCALE GENOMIC DNA]</scope>
    <source>
        <strain evidence="5 6">GL-C-18</strain>
    </source>
</reference>
<dbReference type="InterPro" id="IPR029787">
    <property type="entry name" value="Nucleotide_cyclase"/>
</dbReference>
<dbReference type="InterPro" id="IPR050469">
    <property type="entry name" value="Diguanylate_Cyclase"/>
</dbReference>
<evidence type="ECO:0000313" key="6">
    <source>
        <dbReference type="Proteomes" id="UP000241167"/>
    </source>
</evidence>
<dbReference type="Gene3D" id="3.30.70.270">
    <property type="match status" value="1"/>
</dbReference>
<dbReference type="OrthoDB" id="9812260at2"/>
<keyword evidence="6" id="KW-1185">Reference proteome</keyword>
<dbReference type="PROSITE" id="PS50887">
    <property type="entry name" value="GGDEF"/>
    <property type="match status" value="1"/>
</dbReference>
<dbReference type="FunFam" id="3.30.70.270:FF:000001">
    <property type="entry name" value="Diguanylate cyclase domain protein"/>
    <property type="match status" value="1"/>
</dbReference>
<dbReference type="SMART" id="SM00267">
    <property type="entry name" value="GGDEF"/>
    <property type="match status" value="1"/>
</dbReference>
<evidence type="ECO:0000313" key="5">
    <source>
        <dbReference type="EMBL" id="PSJ42924.1"/>
    </source>
</evidence>
<keyword evidence="3" id="KW-1133">Transmembrane helix</keyword>
<evidence type="ECO:0000259" key="4">
    <source>
        <dbReference type="PROSITE" id="PS50887"/>
    </source>
</evidence>
<dbReference type="AlphaFoldDB" id="A0A2P7QY81"/>
<dbReference type="GO" id="GO:0052621">
    <property type="term" value="F:diguanylate cyclase activity"/>
    <property type="evidence" value="ECO:0007669"/>
    <property type="project" value="UniProtKB-EC"/>
</dbReference>
<dbReference type="NCBIfam" id="TIGR00254">
    <property type="entry name" value="GGDEF"/>
    <property type="match status" value="1"/>
</dbReference>
<keyword evidence="3" id="KW-0812">Transmembrane</keyword>
<organism evidence="5 6">
    <name type="scientific">Allosphingosinicella deserti</name>
    <dbReference type="NCBI Taxonomy" id="2116704"/>
    <lineage>
        <taxon>Bacteria</taxon>
        <taxon>Pseudomonadati</taxon>
        <taxon>Pseudomonadota</taxon>
        <taxon>Alphaproteobacteria</taxon>
        <taxon>Sphingomonadales</taxon>
        <taxon>Sphingomonadaceae</taxon>
        <taxon>Allosphingosinicella</taxon>
    </lineage>
</organism>
<accession>A0A2P7QY81</accession>
<evidence type="ECO:0000256" key="2">
    <source>
        <dbReference type="ARBA" id="ARBA00034247"/>
    </source>
</evidence>
<evidence type="ECO:0000256" key="1">
    <source>
        <dbReference type="ARBA" id="ARBA00012528"/>
    </source>
</evidence>
<feature type="transmembrane region" description="Helical" evidence="3">
    <location>
        <begin position="28"/>
        <end position="53"/>
    </location>
</feature>
<dbReference type="SUPFAM" id="SSF55073">
    <property type="entry name" value="Nucleotide cyclase"/>
    <property type="match status" value="1"/>
</dbReference>
<proteinExistence type="predicted"/>
<feature type="domain" description="GGDEF" evidence="4">
    <location>
        <begin position="424"/>
        <end position="554"/>
    </location>
</feature>